<dbReference type="AlphaFoldDB" id="A0AA35JUN3"/>
<accession>A0AA35JUN3</accession>
<feature type="region of interest" description="Disordered" evidence="1">
    <location>
        <begin position="193"/>
        <end position="229"/>
    </location>
</feature>
<sequence length="267" mass="29183">MILAQTGKIELIQESLTGQGEAKEPQEKNVNSQILQFTPDMIAGQVQGVLDADKDDAKHISTVPDVALANEGFDDWHNRHLIQSHENSEKHRNAMLAYLTKAANVYFQARGTNKSRTAVLVACHGENYCCNMHSCRTRLTIQRVRQGRPPRRAASHPTSLRGLGGSSLLNAPFASGAPFRRGGGAQLAREARVRKQRQTAEKRVRTRGGGGRGAGEAARALGGERHFPGEAGGCARNRIILRIQTEKKTETNNESQGQILYLRDSAA</sequence>
<feature type="region of interest" description="Disordered" evidence="1">
    <location>
        <begin position="143"/>
        <end position="167"/>
    </location>
</feature>
<evidence type="ECO:0000313" key="2">
    <source>
        <dbReference type="EMBL" id="CAI5765043.1"/>
    </source>
</evidence>
<protein>
    <submittedName>
        <fullName evidence="2">Uncharacterized protein</fullName>
    </submittedName>
</protein>
<name>A0AA35JUN3_9SAUR</name>
<evidence type="ECO:0000256" key="1">
    <source>
        <dbReference type="SAM" id="MobiDB-lite"/>
    </source>
</evidence>
<dbReference type="EMBL" id="OX395127">
    <property type="protein sequence ID" value="CAI5765043.1"/>
    <property type="molecule type" value="Genomic_DNA"/>
</dbReference>
<gene>
    <name evidence="2" type="ORF">PODLI_1B014616</name>
</gene>
<evidence type="ECO:0000313" key="3">
    <source>
        <dbReference type="Proteomes" id="UP001178461"/>
    </source>
</evidence>
<organism evidence="2 3">
    <name type="scientific">Podarcis lilfordi</name>
    <name type="common">Lilford's wall lizard</name>
    <dbReference type="NCBI Taxonomy" id="74358"/>
    <lineage>
        <taxon>Eukaryota</taxon>
        <taxon>Metazoa</taxon>
        <taxon>Chordata</taxon>
        <taxon>Craniata</taxon>
        <taxon>Vertebrata</taxon>
        <taxon>Euteleostomi</taxon>
        <taxon>Lepidosauria</taxon>
        <taxon>Squamata</taxon>
        <taxon>Bifurcata</taxon>
        <taxon>Unidentata</taxon>
        <taxon>Episquamata</taxon>
        <taxon>Laterata</taxon>
        <taxon>Lacertibaenia</taxon>
        <taxon>Lacertidae</taxon>
        <taxon>Podarcis</taxon>
    </lineage>
</organism>
<feature type="compositionally biased region" description="Basic and acidic residues" evidence="1">
    <location>
        <begin position="193"/>
        <end position="203"/>
    </location>
</feature>
<proteinExistence type="predicted"/>
<feature type="compositionally biased region" description="Basic residues" evidence="1">
    <location>
        <begin position="145"/>
        <end position="154"/>
    </location>
</feature>
<keyword evidence="3" id="KW-1185">Reference proteome</keyword>
<feature type="region of interest" description="Disordered" evidence="1">
    <location>
        <begin position="247"/>
        <end position="267"/>
    </location>
</feature>
<reference evidence="2" key="1">
    <citation type="submission" date="2022-12" db="EMBL/GenBank/DDBJ databases">
        <authorList>
            <person name="Alioto T."/>
            <person name="Alioto T."/>
            <person name="Gomez Garrido J."/>
        </authorList>
    </citation>
    <scope>NUCLEOTIDE SEQUENCE</scope>
</reference>
<dbReference type="Proteomes" id="UP001178461">
    <property type="component" value="Chromosome 2"/>
</dbReference>